<name>P74408_SYNY3</name>
<dbReference type="AlphaFoldDB" id="P74408"/>
<dbReference type="InterPro" id="IPR029063">
    <property type="entry name" value="SAM-dependent_MTases_sf"/>
</dbReference>
<dbReference type="InParanoid" id="P74408"/>
<reference evidence="1 2" key="1">
    <citation type="journal article" date="1995" name="DNA Res.">
        <title>Sequence analysis of the genome of the unicellular cyanobacterium Synechocystis sp. strain PCC6803. I. Sequence features in the 1 Mb region from map positions 64% to 92% of the genome.</title>
        <authorList>
            <person name="Kaneko T."/>
            <person name="Tanaka A."/>
            <person name="Sato S."/>
            <person name="Kotani H."/>
            <person name="Sazuka T."/>
            <person name="Miyajima N."/>
            <person name="Sugiura M."/>
            <person name="Tabata S."/>
        </authorList>
    </citation>
    <scope>NUCLEOTIDE SEQUENCE [LARGE SCALE GENOMIC DNA]</scope>
    <source>
        <strain evidence="2">ATCC 27184 / PCC 6803 / Kazusa</strain>
    </source>
</reference>
<dbReference type="PaxDb" id="1148-1653593"/>
<organism evidence="1 2">
    <name type="scientific">Synechocystis sp. (strain ATCC 27184 / PCC 6803 / Kazusa)</name>
    <dbReference type="NCBI Taxonomy" id="1111708"/>
    <lineage>
        <taxon>Bacteria</taxon>
        <taxon>Bacillati</taxon>
        <taxon>Cyanobacteriota</taxon>
        <taxon>Cyanophyceae</taxon>
        <taxon>Synechococcales</taxon>
        <taxon>Merismopediaceae</taxon>
        <taxon>Synechocystis</taxon>
    </lineage>
</organism>
<keyword evidence="2" id="KW-1185">Reference proteome</keyword>
<dbReference type="EMBL" id="BA000022">
    <property type="protein sequence ID" value="BAA18506.1"/>
    <property type="molecule type" value="Genomic_DNA"/>
</dbReference>
<dbReference type="EnsemblBacteria" id="BAA18506">
    <property type="protein sequence ID" value="BAA18506"/>
    <property type="gene ID" value="BAA18506"/>
</dbReference>
<evidence type="ECO:0000313" key="1">
    <source>
        <dbReference type="EMBL" id="BAA18506.1"/>
    </source>
</evidence>
<dbReference type="KEGG" id="syn:slr0286"/>
<evidence type="ECO:0000313" key="2">
    <source>
        <dbReference type="Proteomes" id="UP000001425"/>
    </source>
</evidence>
<proteinExistence type="predicted"/>
<sequence>MINPIKAVKGLWQLKIIKSEIARGNTKLAQHLILARKKQGYRLTLLEKLFLENQNYQAKVRQATDYIFQQSSSVIQQKFPIKKQLIQQVSQSFRLIDHDGYKIECTGIKTSIFAKLETELVHFLEKIIADSGLNDNEAKKKIDEAHRDLNGLKKGLDPTYDKAFSPHVYLIKYFLDNVYCSYLAYFFIYQAGYLPKNITILDIAAGPATMLFGLSLFLESLAQHQEISDFNCSYYSLEKERNLQYRGLQFWRQYINELKFPPNIFYQFNTVNIFDYDNYRHKLPKEFFNLIIIAHCFFYQGEDRSKSLDIYRSIFKQCLEPDGKVLLVIQGNKFYKMFDTYPDENLAKERDLIKSFLDCLGLRLILYKYFTSTGKRTNNKEDFKQFIQGDLPERPQISKLQEKYFGYSSMSKYIIDDFVIYAEKQV</sequence>
<dbReference type="SUPFAM" id="SSF53335">
    <property type="entry name" value="S-adenosyl-L-methionine-dependent methyltransferases"/>
    <property type="match status" value="1"/>
</dbReference>
<dbReference type="Proteomes" id="UP000001425">
    <property type="component" value="Chromosome"/>
</dbReference>
<dbReference type="STRING" id="1148.gene:10499387"/>
<gene>
    <name evidence="1" type="ordered locus">slr0286</name>
</gene>
<dbReference type="PIR" id="S76247">
    <property type="entry name" value="S76247"/>
</dbReference>
<accession>P74408</accession>
<reference evidence="1 2" key="2">
    <citation type="journal article" date="1996" name="DNA Res.">
        <title>Sequence analysis of the genome of the unicellular cyanobacterium Synechocystis sp. strain PCC6803. II. Sequence determination of the entire genome and assignment of potential protein-coding regions.</title>
        <authorList>
            <person name="Kaneko T."/>
            <person name="Sato S."/>
            <person name="Kotani H."/>
            <person name="Tanaka A."/>
            <person name="Asamizu E."/>
            <person name="Nakamura Y."/>
            <person name="Miyajima N."/>
            <person name="Hirosawa M."/>
            <person name="Sugiura M."/>
            <person name="Sasamoto S."/>
            <person name="Kimura T."/>
            <person name="Hosouchi T."/>
            <person name="Matsuno A."/>
            <person name="Muraki A."/>
            <person name="Nakazaki N."/>
            <person name="Naruo K."/>
            <person name="Okumura S."/>
            <person name="Shimpo S."/>
            <person name="Takeuchi C."/>
            <person name="Wada T."/>
            <person name="Watanabe A."/>
            <person name="Yamada M."/>
            <person name="Yasuda M."/>
            <person name="Tabata S."/>
        </authorList>
    </citation>
    <scope>NUCLEOTIDE SEQUENCE [LARGE SCALE GENOMIC DNA]</scope>
    <source>
        <strain evidence="2">ATCC 27184 / PCC 6803 / Kazusa</strain>
    </source>
</reference>
<protein>
    <submittedName>
        <fullName evidence="1">Slr0286 protein</fullName>
    </submittedName>
</protein>
<dbReference type="eggNOG" id="ENOG502ZBC1">
    <property type="taxonomic scope" value="Bacteria"/>
</dbReference>